<evidence type="ECO:0000313" key="3">
    <source>
        <dbReference type="Proteomes" id="UP001235939"/>
    </source>
</evidence>
<dbReference type="EMBL" id="CP092871">
    <property type="protein sequence ID" value="UYV71814.1"/>
    <property type="molecule type" value="Genomic_DNA"/>
</dbReference>
<dbReference type="Pfam" id="PF08616">
    <property type="entry name" value="SPA"/>
    <property type="match status" value="1"/>
</dbReference>
<gene>
    <name evidence="2" type="ORF">LAZ67_9000535</name>
</gene>
<proteinExistence type="predicted"/>
<sequence>MEADAFAADSNMSTDAAPPYPWSGTLAEVHQPAQPVQLVKHYLDILVAGVIPGQDTPDYDVNQVISTFGLESILIYTAVLLKKRILVYHHKSEPLLNFLSSNYIGIISVVRFADTPVRLVSSALPALAWHRQDWNMLWPHADTSQLRGSHYIAGINMAGMESRTDLYDLYVNLPAVELTVAPHAKGDYCLNYQEVHSYI</sequence>
<reference evidence="2 3" key="1">
    <citation type="submission" date="2022-01" db="EMBL/GenBank/DDBJ databases">
        <title>A chromosomal length assembly of Cordylochernes scorpioides.</title>
        <authorList>
            <person name="Zeh D."/>
            <person name="Zeh J."/>
        </authorList>
    </citation>
    <scope>NUCLEOTIDE SEQUENCE [LARGE SCALE GENOMIC DNA]</scope>
    <source>
        <strain evidence="2">IN4F17</strain>
        <tissue evidence="2">Whole Body</tissue>
    </source>
</reference>
<dbReference type="PANTHER" id="PTHR28544">
    <property type="entry name" value="PROTEIN FAM45A-RELATED"/>
    <property type="match status" value="1"/>
</dbReference>
<name>A0ABY6KT83_9ARAC</name>
<dbReference type="Proteomes" id="UP001235939">
    <property type="component" value="Chromosome 09"/>
</dbReference>
<dbReference type="InterPro" id="IPR042431">
    <property type="entry name" value="FAM45"/>
</dbReference>
<dbReference type="PANTHER" id="PTHR28544:SF1">
    <property type="entry name" value="DENN DOMAIN-CONTAINING PROTEIN 10-RELATED"/>
    <property type="match status" value="1"/>
</dbReference>
<organism evidence="2 3">
    <name type="scientific">Cordylochernes scorpioides</name>
    <dbReference type="NCBI Taxonomy" id="51811"/>
    <lineage>
        <taxon>Eukaryota</taxon>
        <taxon>Metazoa</taxon>
        <taxon>Ecdysozoa</taxon>
        <taxon>Arthropoda</taxon>
        <taxon>Chelicerata</taxon>
        <taxon>Arachnida</taxon>
        <taxon>Pseudoscorpiones</taxon>
        <taxon>Cheliferoidea</taxon>
        <taxon>Chernetidae</taxon>
        <taxon>Cordylochernes</taxon>
    </lineage>
</organism>
<evidence type="ECO:0000313" key="2">
    <source>
        <dbReference type="EMBL" id="UYV71814.1"/>
    </source>
</evidence>
<keyword evidence="1" id="KW-0344">Guanine-nucleotide releasing factor</keyword>
<evidence type="ECO:0000256" key="1">
    <source>
        <dbReference type="ARBA" id="ARBA00022658"/>
    </source>
</evidence>
<accession>A0ABY6KT83</accession>
<protein>
    <submittedName>
        <fullName evidence="2">FAM45A</fullName>
    </submittedName>
</protein>
<keyword evidence="3" id="KW-1185">Reference proteome</keyword>